<proteinExistence type="predicted"/>
<protein>
    <submittedName>
        <fullName evidence="1">Uncharacterized protein</fullName>
    </submittedName>
</protein>
<reference evidence="1" key="1">
    <citation type="journal article" date="2014" name="Int. J. Syst. Evol. Microbiol.">
        <title>Complete genome sequence of Corynebacterium casei LMG S-19264T (=DSM 44701T), isolated from a smear-ripened cheese.</title>
        <authorList>
            <consortium name="US DOE Joint Genome Institute (JGI-PGF)"/>
            <person name="Walter F."/>
            <person name="Albersmeier A."/>
            <person name="Kalinowski J."/>
            <person name="Ruckert C."/>
        </authorList>
    </citation>
    <scope>NUCLEOTIDE SEQUENCE</scope>
    <source>
        <strain evidence="1">CGMCC 1.15360</strain>
    </source>
</reference>
<name>A0A916Z6N1_9SPHN</name>
<dbReference type="AlphaFoldDB" id="A0A916Z6N1"/>
<dbReference type="Proteomes" id="UP000612349">
    <property type="component" value="Unassembled WGS sequence"/>
</dbReference>
<reference evidence="1" key="2">
    <citation type="submission" date="2020-09" db="EMBL/GenBank/DDBJ databases">
        <authorList>
            <person name="Sun Q."/>
            <person name="Zhou Y."/>
        </authorList>
    </citation>
    <scope>NUCLEOTIDE SEQUENCE</scope>
    <source>
        <strain evidence="1">CGMCC 1.15360</strain>
    </source>
</reference>
<sequence>MAVKELAGWSELSLTDLFFAYRKAKVDCFYESSIRVAESFIAYEQEITENLIALLERLQSGEVAEILGEGIQSPIIFPKRLHLEAGEQLSSRRGSRAPKAHAYFSDSERAFQQATDQRQLVPEFRLIGDFEASRIFRRQFQLSHATISRFPLAA</sequence>
<keyword evidence="2" id="KW-1185">Reference proteome</keyword>
<dbReference type="EMBL" id="BMIP01000007">
    <property type="protein sequence ID" value="GGD78746.1"/>
    <property type="molecule type" value="Genomic_DNA"/>
</dbReference>
<evidence type="ECO:0000313" key="2">
    <source>
        <dbReference type="Proteomes" id="UP000612349"/>
    </source>
</evidence>
<organism evidence="1 2">
    <name type="scientific">Croceicoccus mobilis</name>
    <dbReference type="NCBI Taxonomy" id="1703339"/>
    <lineage>
        <taxon>Bacteria</taxon>
        <taxon>Pseudomonadati</taxon>
        <taxon>Pseudomonadota</taxon>
        <taxon>Alphaproteobacteria</taxon>
        <taxon>Sphingomonadales</taxon>
        <taxon>Erythrobacteraceae</taxon>
        <taxon>Croceicoccus</taxon>
    </lineage>
</organism>
<comment type="caution">
    <text evidence="1">The sequence shown here is derived from an EMBL/GenBank/DDBJ whole genome shotgun (WGS) entry which is preliminary data.</text>
</comment>
<accession>A0A916Z6N1</accession>
<evidence type="ECO:0000313" key="1">
    <source>
        <dbReference type="EMBL" id="GGD78746.1"/>
    </source>
</evidence>
<gene>
    <name evidence="1" type="ORF">GCM10010990_30790</name>
</gene>